<dbReference type="PROSITE" id="PS50222">
    <property type="entry name" value="EF_HAND_2"/>
    <property type="match status" value="1"/>
</dbReference>
<sequence length="91" mass="9945">MEKNEVMKMKSSESQVMDGSDIMKLVGNEAVFSNFVDHKFQELDIDKDGKLSVKELQPAVADIGVALGLPPQGSSPESDHIYSEVLSFLTS</sequence>
<reference evidence="3 4" key="1">
    <citation type="journal article" date="2021" name="bioRxiv">
        <title>Chromosome-scale and haplotype-resolved genome assembly of a tetraploid potato cultivar.</title>
        <authorList>
            <person name="Sun H."/>
            <person name="Jiao W.-B."/>
            <person name="Krause K."/>
            <person name="Campoy J.A."/>
            <person name="Goel M."/>
            <person name="Folz-Donahue K."/>
            <person name="Kukat C."/>
            <person name="Huettel B."/>
            <person name="Schneeberger K."/>
        </authorList>
    </citation>
    <scope>NUCLEOTIDE SEQUENCE [LARGE SCALE GENOMIC DNA]</scope>
    <source>
        <strain evidence="3">SolTubOtavaFocal</strain>
        <tissue evidence="3">Leaves</tissue>
    </source>
</reference>
<keyword evidence="4" id="KW-1185">Reference proteome</keyword>
<evidence type="ECO:0000313" key="4">
    <source>
        <dbReference type="Proteomes" id="UP000826656"/>
    </source>
</evidence>
<dbReference type="PANTHER" id="PTHR34574:SF2">
    <property type="entry name" value="CALCIUM-BINDING EF-HAND FAMILY PROTEIN"/>
    <property type="match status" value="1"/>
</dbReference>
<organism evidence="3 4">
    <name type="scientific">Solanum tuberosum</name>
    <name type="common">Potato</name>
    <dbReference type="NCBI Taxonomy" id="4113"/>
    <lineage>
        <taxon>Eukaryota</taxon>
        <taxon>Viridiplantae</taxon>
        <taxon>Streptophyta</taxon>
        <taxon>Embryophyta</taxon>
        <taxon>Tracheophyta</taxon>
        <taxon>Spermatophyta</taxon>
        <taxon>Magnoliopsida</taxon>
        <taxon>eudicotyledons</taxon>
        <taxon>Gunneridae</taxon>
        <taxon>Pentapetalae</taxon>
        <taxon>asterids</taxon>
        <taxon>lamiids</taxon>
        <taxon>Solanales</taxon>
        <taxon>Solanaceae</taxon>
        <taxon>Solanoideae</taxon>
        <taxon>Solaneae</taxon>
        <taxon>Solanum</taxon>
    </lineage>
</organism>
<dbReference type="PANTHER" id="PTHR34574">
    <property type="entry name" value="CALCIUM-BINDING EF-HAND FAMILY PROTEIN-RELATED"/>
    <property type="match status" value="1"/>
</dbReference>
<dbReference type="SUPFAM" id="SSF47473">
    <property type="entry name" value="EF-hand"/>
    <property type="match status" value="1"/>
</dbReference>
<evidence type="ECO:0000256" key="1">
    <source>
        <dbReference type="ARBA" id="ARBA00022837"/>
    </source>
</evidence>
<dbReference type="InterPro" id="IPR002048">
    <property type="entry name" value="EF_hand_dom"/>
</dbReference>
<keyword evidence="1" id="KW-0106">Calcium</keyword>
<evidence type="ECO:0000313" key="3">
    <source>
        <dbReference type="EMBL" id="KAH0750526.1"/>
    </source>
</evidence>
<accession>A0ABQ7ULM5</accession>
<feature type="domain" description="EF-hand" evidence="2">
    <location>
        <begin position="31"/>
        <end position="66"/>
    </location>
</feature>
<dbReference type="InterPro" id="IPR018247">
    <property type="entry name" value="EF_Hand_1_Ca_BS"/>
</dbReference>
<proteinExistence type="predicted"/>
<dbReference type="EMBL" id="JAIVGD010000019">
    <property type="protein sequence ID" value="KAH0750526.1"/>
    <property type="molecule type" value="Genomic_DNA"/>
</dbReference>
<name>A0ABQ7ULM5_SOLTU</name>
<protein>
    <recommendedName>
        <fullName evidence="2">EF-hand domain-containing protein</fullName>
    </recommendedName>
</protein>
<evidence type="ECO:0000259" key="2">
    <source>
        <dbReference type="PROSITE" id="PS50222"/>
    </source>
</evidence>
<dbReference type="PROSITE" id="PS00018">
    <property type="entry name" value="EF_HAND_1"/>
    <property type="match status" value="1"/>
</dbReference>
<comment type="caution">
    <text evidence="3">The sequence shown here is derived from an EMBL/GenBank/DDBJ whole genome shotgun (WGS) entry which is preliminary data.</text>
</comment>
<dbReference type="Gene3D" id="1.10.238.10">
    <property type="entry name" value="EF-hand"/>
    <property type="match status" value="1"/>
</dbReference>
<dbReference type="InterPro" id="IPR011992">
    <property type="entry name" value="EF-hand-dom_pair"/>
</dbReference>
<gene>
    <name evidence="3" type="ORF">KY290_029758</name>
</gene>
<dbReference type="Proteomes" id="UP000826656">
    <property type="component" value="Unassembled WGS sequence"/>
</dbReference>